<reference evidence="1" key="1">
    <citation type="journal article" date="2020" name="Microb. Genom.">
        <title>Genetic diversity of clinical and environmental Mucorales isolates obtained from an investigation of mucormycosis cases among solid organ transplant recipients.</title>
        <authorList>
            <person name="Nguyen M.H."/>
            <person name="Kaul D."/>
            <person name="Muto C."/>
            <person name="Cheng S.J."/>
            <person name="Richter R.A."/>
            <person name="Bruno V.M."/>
            <person name="Liu G."/>
            <person name="Beyhan S."/>
            <person name="Sundermann A.J."/>
            <person name="Mounaud S."/>
            <person name="Pasculle A.W."/>
            <person name="Nierman W.C."/>
            <person name="Driscoll E."/>
            <person name="Cumbie R."/>
            <person name="Clancy C.J."/>
            <person name="Dupont C.L."/>
        </authorList>
    </citation>
    <scope>NUCLEOTIDE SEQUENCE</scope>
    <source>
        <strain evidence="1">GL16</strain>
    </source>
</reference>
<accession>A0A9P6Y0W2</accession>
<evidence type="ECO:0000313" key="1">
    <source>
        <dbReference type="EMBL" id="KAG1536905.1"/>
    </source>
</evidence>
<organism evidence="1 2">
    <name type="scientific">Rhizopus oryzae</name>
    <name type="common">Mucormycosis agent</name>
    <name type="synonym">Rhizopus arrhizus var. delemar</name>
    <dbReference type="NCBI Taxonomy" id="64495"/>
    <lineage>
        <taxon>Eukaryota</taxon>
        <taxon>Fungi</taxon>
        <taxon>Fungi incertae sedis</taxon>
        <taxon>Mucoromycota</taxon>
        <taxon>Mucoromycotina</taxon>
        <taxon>Mucoromycetes</taxon>
        <taxon>Mucorales</taxon>
        <taxon>Mucorineae</taxon>
        <taxon>Rhizopodaceae</taxon>
        <taxon>Rhizopus</taxon>
    </lineage>
</organism>
<proteinExistence type="predicted"/>
<dbReference type="EMBL" id="JAANIT010002290">
    <property type="protein sequence ID" value="KAG1536905.1"/>
    <property type="molecule type" value="Genomic_DNA"/>
</dbReference>
<dbReference type="AlphaFoldDB" id="A0A9P6Y0W2"/>
<protein>
    <submittedName>
        <fullName evidence="1">Uncharacterized protein</fullName>
    </submittedName>
</protein>
<dbReference type="Proteomes" id="UP000717996">
    <property type="component" value="Unassembled WGS sequence"/>
</dbReference>
<sequence>MLYSQTLDTTDTVVFWTSGTVVVTLRNDLIDLLKFKRSIPSTYKRKTNIGIDEQLTKKISVVDTNNMSVDGLEQALCSFLKSHIIILMQNKQLVDLKSWHRNTLQNMLVLTDANPNNQLSLFNKQQQQ</sequence>
<name>A0A9P6Y0W2_RHIOR</name>
<comment type="caution">
    <text evidence="1">The sequence shown here is derived from an EMBL/GenBank/DDBJ whole genome shotgun (WGS) entry which is preliminary data.</text>
</comment>
<gene>
    <name evidence="1" type="ORF">G6F51_010692</name>
</gene>
<evidence type="ECO:0000313" key="2">
    <source>
        <dbReference type="Proteomes" id="UP000717996"/>
    </source>
</evidence>